<reference evidence="1 2" key="1">
    <citation type="submission" date="2017-01" db="EMBL/GenBank/DDBJ databases">
        <authorList>
            <person name="Mah S.A."/>
            <person name="Swanson W.J."/>
            <person name="Moy G.W."/>
            <person name="Vacquier V.D."/>
        </authorList>
    </citation>
    <scope>NUCLEOTIDE SEQUENCE [LARGE SCALE GENOMIC DNA]</scope>
    <source>
        <strain evidence="1 2">GSMNP</strain>
    </source>
</reference>
<keyword evidence="2" id="KW-1185">Reference proteome</keyword>
<evidence type="ECO:0000313" key="1">
    <source>
        <dbReference type="EMBL" id="OMJ15388.1"/>
    </source>
</evidence>
<organism evidence="1 2">
    <name type="scientific">Smittium culicis</name>
    <dbReference type="NCBI Taxonomy" id="133412"/>
    <lineage>
        <taxon>Eukaryota</taxon>
        <taxon>Fungi</taxon>
        <taxon>Fungi incertae sedis</taxon>
        <taxon>Zoopagomycota</taxon>
        <taxon>Kickxellomycotina</taxon>
        <taxon>Harpellomycetes</taxon>
        <taxon>Harpellales</taxon>
        <taxon>Legeriomycetaceae</taxon>
        <taxon>Smittium</taxon>
    </lineage>
</organism>
<comment type="caution">
    <text evidence="1">The sequence shown here is derived from an EMBL/GenBank/DDBJ whole genome shotgun (WGS) entry which is preliminary data.</text>
</comment>
<accession>A0A1R1XLA9</accession>
<dbReference type="AlphaFoldDB" id="A0A1R1XLA9"/>
<proteinExistence type="predicted"/>
<name>A0A1R1XLA9_9FUNG</name>
<protein>
    <submittedName>
        <fullName evidence="1">Uncharacterized protein</fullName>
    </submittedName>
</protein>
<dbReference type="Proteomes" id="UP000187283">
    <property type="component" value="Unassembled WGS sequence"/>
</dbReference>
<sequence>MYAQFRSVGKLQKRFCLSATSESHFFKQRGARGRPGEGMRDAHANMFCLWLLFADHCHLVCDSYLPASCRDYVIERVYLPERRAVLVICVCDLWLKDERICLFPPISPLIMEDRFATAQLPIVDGFG</sequence>
<evidence type="ECO:0000313" key="2">
    <source>
        <dbReference type="Proteomes" id="UP000187283"/>
    </source>
</evidence>
<dbReference type="EMBL" id="LSSN01002697">
    <property type="protein sequence ID" value="OMJ15388.1"/>
    <property type="molecule type" value="Genomic_DNA"/>
</dbReference>
<gene>
    <name evidence="1" type="ORF">AYI70_g7304</name>
</gene>